<keyword evidence="2" id="KW-1185">Reference proteome</keyword>
<proteinExistence type="predicted"/>
<evidence type="ECO:0000313" key="2">
    <source>
        <dbReference type="Proteomes" id="UP001628156"/>
    </source>
</evidence>
<comment type="caution">
    <text evidence="1">The sequence shown here is derived from an EMBL/GenBank/DDBJ whole genome shotgun (WGS) entry which is preliminary data.</text>
</comment>
<dbReference type="Proteomes" id="UP001628156">
    <property type="component" value="Unassembled WGS sequence"/>
</dbReference>
<gene>
    <name evidence="1" type="ORF">ENUP19_0160G0019</name>
</gene>
<name>A0ABQ0DLJ9_9EUKA</name>
<protein>
    <submittedName>
        <fullName evidence="1">Uncharacterized protein</fullName>
    </submittedName>
</protein>
<sequence>MEESPIYITDFHITEDSKPIQIINKDSNGICYFIIPSKSNNQIYQINNSDIQPFEQISIPQTQLKDNGEK</sequence>
<organism evidence="1 2">
    <name type="scientific">Entamoeba nuttalli</name>
    <dbReference type="NCBI Taxonomy" id="412467"/>
    <lineage>
        <taxon>Eukaryota</taxon>
        <taxon>Amoebozoa</taxon>
        <taxon>Evosea</taxon>
        <taxon>Archamoebae</taxon>
        <taxon>Mastigamoebida</taxon>
        <taxon>Entamoebidae</taxon>
        <taxon>Entamoeba</taxon>
    </lineage>
</organism>
<evidence type="ECO:0000313" key="1">
    <source>
        <dbReference type="EMBL" id="GAB1223730.1"/>
    </source>
</evidence>
<accession>A0ABQ0DLJ9</accession>
<dbReference type="EMBL" id="BAAFRS010000160">
    <property type="protein sequence ID" value="GAB1223730.1"/>
    <property type="molecule type" value="Genomic_DNA"/>
</dbReference>
<reference evidence="1 2" key="1">
    <citation type="journal article" date="2019" name="PLoS Negl. Trop. Dis.">
        <title>Whole genome sequencing of Entamoeba nuttalli reveals mammalian host-related molecular signatures and a novel octapeptide-repeat surface protein.</title>
        <authorList>
            <person name="Tanaka M."/>
            <person name="Makiuchi T."/>
            <person name="Komiyama T."/>
            <person name="Shiina T."/>
            <person name="Osaki K."/>
            <person name="Tachibana H."/>
        </authorList>
    </citation>
    <scope>NUCLEOTIDE SEQUENCE [LARGE SCALE GENOMIC DNA]</scope>
    <source>
        <strain evidence="1 2">P19-061405</strain>
    </source>
</reference>